<keyword evidence="3 6" id="KW-0378">Hydrolase</keyword>
<evidence type="ECO:0000256" key="3">
    <source>
        <dbReference type="ARBA" id="ARBA00022801"/>
    </source>
</evidence>
<evidence type="ECO:0000259" key="7">
    <source>
        <dbReference type="Pfam" id="PF00135"/>
    </source>
</evidence>
<dbReference type="Pfam" id="PF00135">
    <property type="entry name" value="COesterase"/>
    <property type="match status" value="1"/>
</dbReference>
<dbReference type="Gene3D" id="3.40.50.1820">
    <property type="entry name" value="alpha/beta hydrolase"/>
    <property type="match status" value="1"/>
</dbReference>
<dbReference type="EMBL" id="KY021880">
    <property type="protein sequence ID" value="AQY62769.1"/>
    <property type="molecule type" value="mRNA"/>
</dbReference>
<dbReference type="SUPFAM" id="SSF53474">
    <property type="entry name" value="alpha/beta-Hydrolases"/>
    <property type="match status" value="1"/>
</dbReference>
<name>A0A1U9X1X7_PIERA</name>
<proteinExistence type="evidence at transcript level"/>
<evidence type="ECO:0000256" key="5">
    <source>
        <dbReference type="ARBA" id="ARBA00023180"/>
    </source>
</evidence>
<dbReference type="PROSITE" id="PS00941">
    <property type="entry name" value="CARBOXYLESTERASE_B_2"/>
    <property type="match status" value="1"/>
</dbReference>
<protein>
    <recommendedName>
        <fullName evidence="6">Carboxylic ester hydrolase</fullName>
        <ecNumber evidence="6">3.1.1.-</ecNumber>
    </recommendedName>
</protein>
<dbReference type="InterPro" id="IPR019826">
    <property type="entry name" value="Carboxylesterase_B_AS"/>
</dbReference>
<dbReference type="InterPro" id="IPR050309">
    <property type="entry name" value="Type-B_Carboxylest/Lipase"/>
</dbReference>
<dbReference type="PANTHER" id="PTHR11559">
    <property type="entry name" value="CARBOXYLESTERASE"/>
    <property type="match status" value="1"/>
</dbReference>
<evidence type="ECO:0000256" key="1">
    <source>
        <dbReference type="ARBA" id="ARBA00005964"/>
    </source>
</evidence>
<dbReference type="InterPro" id="IPR029058">
    <property type="entry name" value="AB_hydrolase_fold"/>
</dbReference>
<dbReference type="InterPro" id="IPR002018">
    <property type="entry name" value="CarbesteraseB"/>
</dbReference>
<reference evidence="8" key="1">
    <citation type="submission" date="2016-10" db="EMBL/GenBank/DDBJ databases">
        <title>Identification of esterase-like genes from the cabbage butterfly, Pieris rapae.</title>
        <authorList>
            <person name="Liu S."/>
        </authorList>
    </citation>
    <scope>NUCLEOTIDE SEQUENCE</scope>
    <source>
        <strain evidence="8">SH</strain>
    </source>
</reference>
<dbReference type="AlphaFoldDB" id="A0A1U9X1X7"/>
<feature type="domain" description="Carboxylesterase type B" evidence="7">
    <location>
        <begin position="3"/>
        <end position="532"/>
    </location>
</feature>
<dbReference type="InterPro" id="IPR019819">
    <property type="entry name" value="Carboxylesterase_B_CS"/>
</dbReference>
<dbReference type="PROSITE" id="PS00122">
    <property type="entry name" value="CARBOXYLESTERASE_B_1"/>
    <property type="match status" value="1"/>
</dbReference>
<evidence type="ECO:0000256" key="2">
    <source>
        <dbReference type="ARBA" id="ARBA00022487"/>
    </source>
</evidence>
<organism evidence="8">
    <name type="scientific">Pieris rapae</name>
    <name type="common">Small white butterfly</name>
    <name type="synonym">Artogeia rapae</name>
    <dbReference type="NCBI Taxonomy" id="64459"/>
    <lineage>
        <taxon>Eukaryota</taxon>
        <taxon>Metazoa</taxon>
        <taxon>Ecdysozoa</taxon>
        <taxon>Arthropoda</taxon>
        <taxon>Hexapoda</taxon>
        <taxon>Insecta</taxon>
        <taxon>Pterygota</taxon>
        <taxon>Neoptera</taxon>
        <taxon>Endopterygota</taxon>
        <taxon>Lepidoptera</taxon>
        <taxon>Glossata</taxon>
        <taxon>Ditrysia</taxon>
        <taxon>Papilionoidea</taxon>
        <taxon>Pieridae</taxon>
        <taxon>Pierinae</taxon>
        <taxon>Pieris</taxon>
    </lineage>
</organism>
<evidence type="ECO:0000256" key="6">
    <source>
        <dbReference type="RuleBase" id="RU361235"/>
    </source>
</evidence>
<evidence type="ECO:0000313" key="8">
    <source>
        <dbReference type="EMBL" id="AQY62769.1"/>
    </source>
</evidence>
<keyword evidence="5" id="KW-0325">Glycoprotein</keyword>
<sequence length="545" mass="62140">MARVRVAEGILEGEKLHNDYGGSFYSFKGIPYAEPPLRELRFKAPIPKQPWTGVRLAKEHGPCCYQIDLFFQPEFNMEPFGSEDCLYLNVYSPEIAPSKPLPVMVFIHGGGLMSGSGNDDIYGPEFLVKNDVILVTINYRLEVIGFLCFDTEEIPGNAGMKDQVAALRWVKNNIKSFGGDPNNITIFGESAGAASVSYHLVSPMSKGLFQRAIMQSGTLLSPWANSSVSAREIAFLLAKQMGCESNDDKVIHEFFKTQPIENLIMKQFPLTYAQNAKDWVNIMYPIVSEKEFPNIEPFFTGDVIEVLRQGIHEGVDVINGCTADEGTVVFVTGLKAETVYEQARKFNELLIPQPLSYHCSTLQQLEIGKKVKEFYLKDAKTLEEVMQNVVRFVGMDYFKYYASLWQKICAKNNKNKIYYYKFTCHSQRNIFSNKFKVGEFLPKTSVSHCDDLAYIFPCKSLLPKVGLNSKTYKMIDMVAKLWSNFAKYGNPTPDNNLKAIWEPFTIEKQCYMDIGERLQLKFDLDKEEITFWERIFSEYLPRLTP</sequence>
<keyword evidence="2" id="KW-0719">Serine esterase</keyword>
<evidence type="ECO:0000256" key="4">
    <source>
        <dbReference type="ARBA" id="ARBA00023157"/>
    </source>
</evidence>
<keyword evidence="4" id="KW-1015">Disulfide bond</keyword>
<dbReference type="GO" id="GO:0052689">
    <property type="term" value="F:carboxylic ester hydrolase activity"/>
    <property type="evidence" value="ECO:0007669"/>
    <property type="project" value="UniProtKB-KW"/>
</dbReference>
<comment type="similarity">
    <text evidence="1 6">Belongs to the type-B carboxylesterase/lipase family.</text>
</comment>
<accession>A0A1U9X1X7</accession>
<dbReference type="EC" id="3.1.1.-" evidence="6"/>